<dbReference type="SUPFAM" id="SSF53474">
    <property type="entry name" value="alpha/beta-Hydrolases"/>
    <property type="match status" value="1"/>
</dbReference>
<evidence type="ECO:0000256" key="6">
    <source>
        <dbReference type="HAMAP-Rule" id="MF_01230"/>
    </source>
</evidence>
<name>A0ABW3T5U0_9CAUL</name>
<dbReference type="EMBL" id="JBHTLQ010000042">
    <property type="protein sequence ID" value="MFD1192055.1"/>
    <property type="molecule type" value="Genomic_DNA"/>
</dbReference>
<evidence type="ECO:0000256" key="3">
    <source>
        <dbReference type="ARBA" id="ARBA00011245"/>
    </source>
</evidence>
<evidence type="ECO:0000259" key="7">
    <source>
        <dbReference type="Pfam" id="PF00561"/>
    </source>
</evidence>
<protein>
    <recommendedName>
        <fullName evidence="4 6">Haloalkane dehalogenase</fullName>
        <ecNumber evidence="4 6">3.8.1.5</ecNumber>
    </recommendedName>
</protein>
<comment type="subunit">
    <text evidence="3 6">Monomer.</text>
</comment>
<evidence type="ECO:0000256" key="1">
    <source>
        <dbReference type="ARBA" id="ARBA00001644"/>
    </source>
</evidence>
<keyword evidence="5 6" id="KW-0378">Hydrolase</keyword>
<keyword evidence="9" id="KW-1185">Reference proteome</keyword>
<dbReference type="PANTHER" id="PTHR42977">
    <property type="entry name" value="HYDROLASE-RELATED"/>
    <property type="match status" value="1"/>
</dbReference>
<dbReference type="PANTHER" id="PTHR42977:SF3">
    <property type="entry name" value="AB HYDROLASE-1 DOMAIN-CONTAINING PROTEIN"/>
    <property type="match status" value="1"/>
</dbReference>
<dbReference type="Pfam" id="PF00561">
    <property type="entry name" value="Abhydrolase_1"/>
    <property type="match status" value="1"/>
</dbReference>
<organism evidence="8 9">
    <name type="scientific">Phenylobacterium conjunctum</name>
    <dbReference type="NCBI Taxonomy" id="1298959"/>
    <lineage>
        <taxon>Bacteria</taxon>
        <taxon>Pseudomonadati</taxon>
        <taxon>Pseudomonadota</taxon>
        <taxon>Alphaproteobacteria</taxon>
        <taxon>Caulobacterales</taxon>
        <taxon>Caulobacteraceae</taxon>
        <taxon>Phenylobacterium</taxon>
    </lineage>
</organism>
<reference evidence="9" key="1">
    <citation type="journal article" date="2019" name="Int. J. Syst. Evol. Microbiol.">
        <title>The Global Catalogue of Microorganisms (GCM) 10K type strain sequencing project: providing services to taxonomists for standard genome sequencing and annotation.</title>
        <authorList>
            <consortium name="The Broad Institute Genomics Platform"/>
            <consortium name="The Broad Institute Genome Sequencing Center for Infectious Disease"/>
            <person name="Wu L."/>
            <person name="Ma J."/>
        </authorList>
    </citation>
    <scope>NUCLEOTIDE SEQUENCE [LARGE SCALE GENOMIC DNA]</scope>
    <source>
        <strain evidence="9">CCUG 55074</strain>
    </source>
</reference>
<feature type="active site" description="Nucleophile" evidence="6">
    <location>
        <position position="123"/>
    </location>
</feature>
<dbReference type="PRINTS" id="PR00412">
    <property type="entry name" value="EPOXHYDRLASE"/>
</dbReference>
<feature type="domain" description="AB hydrolase-1" evidence="7">
    <location>
        <begin position="47"/>
        <end position="285"/>
    </location>
</feature>
<evidence type="ECO:0000256" key="2">
    <source>
        <dbReference type="ARBA" id="ARBA00008794"/>
    </source>
</evidence>
<evidence type="ECO:0000313" key="8">
    <source>
        <dbReference type="EMBL" id="MFD1192055.1"/>
    </source>
</evidence>
<feature type="active site" description="Proton donor" evidence="6">
    <location>
        <position position="249"/>
    </location>
</feature>
<dbReference type="RefSeq" id="WP_374342829.1">
    <property type="nucleotide sequence ID" value="NZ_JBHTLQ010000042.1"/>
</dbReference>
<dbReference type="EC" id="3.8.1.5" evidence="4 6"/>
<dbReference type="InterPro" id="IPR000073">
    <property type="entry name" value="AB_hydrolase_1"/>
</dbReference>
<comment type="catalytic activity">
    <reaction evidence="1 6">
        <text>1-haloalkane + H2O = a halide anion + a primary alcohol + H(+)</text>
        <dbReference type="Rhea" id="RHEA:19081"/>
        <dbReference type="ChEBI" id="CHEBI:15377"/>
        <dbReference type="ChEBI" id="CHEBI:15378"/>
        <dbReference type="ChEBI" id="CHEBI:15734"/>
        <dbReference type="ChEBI" id="CHEBI:16042"/>
        <dbReference type="ChEBI" id="CHEBI:18060"/>
        <dbReference type="EC" id="3.8.1.5"/>
    </reaction>
</comment>
<comment type="similarity">
    <text evidence="2 6">Belongs to the haloalkane dehalogenase family. Type 1 subfamily.</text>
</comment>
<comment type="caution">
    <text evidence="8">The sequence shown here is derived from an EMBL/GenBank/DDBJ whole genome shotgun (WGS) entry which is preliminary data.</text>
</comment>
<dbReference type="InterPro" id="IPR023489">
    <property type="entry name" value="Haloalkane_dehalogenase_1"/>
</dbReference>
<evidence type="ECO:0000256" key="4">
    <source>
        <dbReference type="ARBA" id="ARBA00012065"/>
    </source>
</evidence>
<dbReference type="Gene3D" id="3.40.50.1820">
    <property type="entry name" value="alpha/beta hydrolase"/>
    <property type="match status" value="1"/>
</dbReference>
<sequence length="301" mass="33048">MKVLRTPDERFEGLVDWPFAPHYREVTDADGTVLRLAYVDEGPREAPPVLLMHGEPSWSYLYRKIIPGLVARGHRVVAPDLIGFGRSDKPAARTDYTYARHLDWTGQWLTGLDLTDIVMFCQDWGGLIGLRMATTYPERFSGIAVANTGMPTGAGMTDGFAAWLNMSQNIPIFATGALLNMGSGRELSAEEMAAYDAPFPDESYKEGARQFPTLVPVTPQHDQAAENIEAWKVLGAFEKPVVTCFSDGDPVSQGGDKVFQERVPGAKGQPHTILKGGHFLQEDSPTEIVEIIDALAKRARG</sequence>
<dbReference type="NCBIfam" id="NF002043">
    <property type="entry name" value="PRK00870.1"/>
    <property type="match status" value="1"/>
</dbReference>
<dbReference type="InterPro" id="IPR000639">
    <property type="entry name" value="Epox_hydrolase-like"/>
</dbReference>
<gene>
    <name evidence="6" type="primary">dhmA</name>
    <name evidence="8" type="ORF">ACFQ27_15815</name>
</gene>
<comment type="function">
    <text evidence="6">Catalyzes hydrolytic cleavage of carbon-halogen bonds in halogenated aliphatic compounds, leading to the formation of the corresponding primary alcohols, halide ions and protons.</text>
</comment>
<evidence type="ECO:0000256" key="5">
    <source>
        <dbReference type="ARBA" id="ARBA00022801"/>
    </source>
</evidence>
<dbReference type="HAMAP" id="MF_01230">
    <property type="entry name" value="Haloalk_dehal_type1"/>
    <property type="match status" value="1"/>
</dbReference>
<accession>A0ABW3T5U0</accession>
<feature type="active site" description="Proton acceptor" evidence="6">
    <location>
        <position position="278"/>
    </location>
</feature>
<dbReference type="PRINTS" id="PR00111">
    <property type="entry name" value="ABHYDROLASE"/>
</dbReference>
<dbReference type="Proteomes" id="UP001597216">
    <property type="component" value="Unassembled WGS sequence"/>
</dbReference>
<dbReference type="InterPro" id="IPR029058">
    <property type="entry name" value="AB_hydrolase_fold"/>
</dbReference>
<evidence type="ECO:0000313" key="9">
    <source>
        <dbReference type="Proteomes" id="UP001597216"/>
    </source>
</evidence>
<proteinExistence type="inferred from homology"/>
<dbReference type="InterPro" id="IPR051340">
    <property type="entry name" value="Haloalkane_dehalogenase"/>
</dbReference>